<organism evidence="1 2">
    <name type="scientific">Escherichia coli</name>
    <dbReference type="NCBI Taxonomy" id="562"/>
    <lineage>
        <taxon>Bacteria</taxon>
        <taxon>Pseudomonadati</taxon>
        <taxon>Pseudomonadota</taxon>
        <taxon>Gammaproteobacteria</taxon>
        <taxon>Enterobacterales</taxon>
        <taxon>Enterobacteriaceae</taxon>
        <taxon>Escherichia</taxon>
    </lineage>
</organism>
<evidence type="ECO:0000313" key="2">
    <source>
        <dbReference type="Proteomes" id="UP000543252"/>
    </source>
</evidence>
<gene>
    <name evidence="1" type="ORF">FPS11_26120</name>
</gene>
<reference evidence="1 2" key="1">
    <citation type="submission" date="2019-07" db="EMBL/GenBank/DDBJ databases">
        <authorList>
            <consortium name="GenomeTrakr network: Whole genome sequencing for foodborne pathogen traceback"/>
        </authorList>
    </citation>
    <scope>NUCLEOTIDE SEQUENCE [LARGE SCALE GENOMIC DNA]</scope>
    <source>
        <strain evidence="1 2">PSU-1859</strain>
    </source>
</reference>
<dbReference type="Proteomes" id="UP000543252">
    <property type="component" value="Unassembled WGS sequence"/>
</dbReference>
<accession>A0A8S7EN32</accession>
<feature type="non-terminal residue" evidence="1">
    <location>
        <position position="1"/>
    </location>
</feature>
<sequence length="34" mass="3725">HSLQLYQPVLSAILPASEQKRSYAINCGTGHRVS</sequence>
<name>A0A8S7EN32_ECOLX</name>
<evidence type="ECO:0000313" key="1">
    <source>
        <dbReference type="EMBL" id="EFB3618316.1"/>
    </source>
</evidence>
<proteinExistence type="predicted"/>
<comment type="caution">
    <text evidence="1">The sequence shown here is derived from an EMBL/GenBank/DDBJ whole genome shotgun (WGS) entry which is preliminary data.</text>
</comment>
<protein>
    <submittedName>
        <fullName evidence="1">LuxR family transcriptional regulator</fullName>
    </submittedName>
</protein>
<dbReference type="EMBL" id="AASFMQ010000064">
    <property type="protein sequence ID" value="EFB3618316.1"/>
    <property type="molecule type" value="Genomic_DNA"/>
</dbReference>
<dbReference type="AlphaFoldDB" id="A0A8S7EN32"/>